<keyword evidence="3" id="KW-0472">Membrane</keyword>
<dbReference type="SMART" id="SM00283">
    <property type="entry name" value="MA"/>
    <property type="match status" value="1"/>
</dbReference>
<organism evidence="5 6">
    <name type="scientific">Solibacillus merdavium</name>
    <dbReference type="NCBI Taxonomy" id="2762218"/>
    <lineage>
        <taxon>Bacteria</taxon>
        <taxon>Bacillati</taxon>
        <taxon>Bacillota</taxon>
        <taxon>Bacilli</taxon>
        <taxon>Bacillales</taxon>
        <taxon>Caryophanaceae</taxon>
        <taxon>Solibacillus</taxon>
    </lineage>
</organism>
<dbReference type="PANTHER" id="PTHR32089">
    <property type="entry name" value="METHYL-ACCEPTING CHEMOTAXIS PROTEIN MCPB"/>
    <property type="match status" value="1"/>
</dbReference>
<feature type="domain" description="Methyl-accepting transducer" evidence="4">
    <location>
        <begin position="296"/>
        <end position="532"/>
    </location>
</feature>
<feature type="transmembrane region" description="Helical" evidence="3">
    <location>
        <begin position="195"/>
        <end position="218"/>
    </location>
</feature>
<evidence type="ECO:0000313" key="5">
    <source>
        <dbReference type="EMBL" id="MBD8033737.1"/>
    </source>
</evidence>
<dbReference type="SUPFAM" id="SSF58104">
    <property type="entry name" value="Methyl-accepting chemotaxis protein (MCP) signaling domain"/>
    <property type="match status" value="1"/>
</dbReference>
<dbReference type="Proteomes" id="UP000600565">
    <property type="component" value="Unassembled WGS sequence"/>
</dbReference>
<dbReference type="PROSITE" id="PS50111">
    <property type="entry name" value="CHEMOTAXIS_TRANSDUC_2"/>
    <property type="match status" value="1"/>
</dbReference>
<evidence type="ECO:0000256" key="1">
    <source>
        <dbReference type="ARBA" id="ARBA00023224"/>
    </source>
</evidence>
<dbReference type="CDD" id="cd11386">
    <property type="entry name" value="MCP_signal"/>
    <property type="match status" value="1"/>
</dbReference>
<evidence type="ECO:0000259" key="4">
    <source>
        <dbReference type="PROSITE" id="PS50111"/>
    </source>
</evidence>
<name>A0ABR8XPB1_9BACL</name>
<dbReference type="EMBL" id="JACSPW010000010">
    <property type="protein sequence ID" value="MBD8033737.1"/>
    <property type="molecule type" value="Genomic_DNA"/>
</dbReference>
<dbReference type="InterPro" id="IPR029151">
    <property type="entry name" value="Sensor-like_sf"/>
</dbReference>
<sequence length="582" mass="63082">MKKRDKLGTRIIAIIGIIFAVILLLNIALMNYNSSQSVESAVKERTVEVASNIVNFIDIEKYEQLINNPGENEIYWELREELNALREYNGVLYAYTYFVPEKDGDVIFLVDGMPADDIEGAGKIGDPSSATKYEHIESVIREGRYATDILSNNFGEYITGIVPVKNASGETIAYLGVDIDASYIASLTGNVAKQVVPLMAIIFIVIISGALIGIYAYIRRALLPLVTLNVAAEHLASGDIAQSKAVIEGMKFKTNNEIMAFATNFQNSLGDLSTTFQILKDRTNGLTEVVDMIEASTASVNTSNEKMVENIATISQSGAMQKVSNTEVNAAMSEMAIGIQKLADTISEIAEISTDMTSTVEIGAQNAEKVIAQIQGVENSVENTSSLVKDMGESFQSIKEMVNVITSIADQTNLLALNAAIEAARAGEAGKGFAVVADEVKKLAEMSRHSAEEISGHLQKFSTITNKVLVEMDMTTSDVKEGTIAVGEIGQQLHQILDSVLEVNNRIQDDSAVVEQMSAGAEQILASTEEMSGLVNNTSDNAKNLAYVSDEQTQVVDDLTKAVTQLDEHSQQVVLEMNKFKI</sequence>
<reference evidence="5 6" key="1">
    <citation type="submission" date="2020-08" db="EMBL/GenBank/DDBJ databases">
        <title>A Genomic Blueprint of the Chicken Gut Microbiome.</title>
        <authorList>
            <person name="Gilroy R."/>
            <person name="Ravi A."/>
            <person name="Getino M."/>
            <person name="Pursley I."/>
            <person name="Horton D.L."/>
            <person name="Alikhan N.-F."/>
            <person name="Baker D."/>
            <person name="Gharbi K."/>
            <person name="Hall N."/>
            <person name="Watson M."/>
            <person name="Adriaenssens E.M."/>
            <person name="Foster-Nyarko E."/>
            <person name="Jarju S."/>
            <person name="Secka A."/>
            <person name="Antonio M."/>
            <person name="Oren A."/>
            <person name="Chaudhuri R."/>
            <person name="La Ragione R.M."/>
            <person name="Hildebrand F."/>
            <person name="Pallen M.J."/>
        </authorList>
    </citation>
    <scope>NUCLEOTIDE SEQUENCE [LARGE SCALE GENOMIC DNA]</scope>
    <source>
        <strain evidence="5 6">Sa1YVA6</strain>
    </source>
</reference>
<dbReference type="PANTHER" id="PTHR32089:SF112">
    <property type="entry name" value="LYSOZYME-LIKE PROTEIN-RELATED"/>
    <property type="match status" value="1"/>
</dbReference>
<proteinExistence type="predicted"/>
<evidence type="ECO:0000256" key="2">
    <source>
        <dbReference type="PROSITE-ProRule" id="PRU00284"/>
    </source>
</evidence>
<gene>
    <name evidence="5" type="ORF">H9632_11725</name>
</gene>
<dbReference type="InterPro" id="IPR004089">
    <property type="entry name" value="MCPsignal_dom"/>
</dbReference>
<dbReference type="Pfam" id="PF00015">
    <property type="entry name" value="MCPsignal"/>
    <property type="match status" value="1"/>
</dbReference>
<keyword evidence="3" id="KW-0812">Transmembrane</keyword>
<feature type="transmembrane region" description="Helical" evidence="3">
    <location>
        <begin position="12"/>
        <end position="32"/>
    </location>
</feature>
<keyword evidence="1 2" id="KW-0807">Transducer</keyword>
<keyword evidence="6" id="KW-1185">Reference proteome</keyword>
<comment type="caution">
    <text evidence="5">The sequence shown here is derived from an EMBL/GenBank/DDBJ whole genome shotgun (WGS) entry which is preliminary data.</text>
</comment>
<evidence type="ECO:0000256" key="3">
    <source>
        <dbReference type="SAM" id="Phobius"/>
    </source>
</evidence>
<dbReference type="Gene3D" id="6.10.340.10">
    <property type="match status" value="1"/>
</dbReference>
<evidence type="ECO:0000313" key="6">
    <source>
        <dbReference type="Proteomes" id="UP000600565"/>
    </source>
</evidence>
<accession>A0ABR8XPB1</accession>
<keyword evidence="3" id="KW-1133">Transmembrane helix</keyword>
<dbReference type="Gene3D" id="1.10.287.950">
    <property type="entry name" value="Methyl-accepting chemotaxis protein"/>
    <property type="match status" value="1"/>
</dbReference>
<dbReference type="RefSeq" id="WP_191704261.1">
    <property type="nucleotide sequence ID" value="NZ_JACSPW010000010.1"/>
</dbReference>
<dbReference type="SUPFAM" id="SSF103190">
    <property type="entry name" value="Sensory domain-like"/>
    <property type="match status" value="1"/>
</dbReference>
<protein>
    <submittedName>
        <fullName evidence="5">Methyl-accepting chemotaxis protein</fullName>
    </submittedName>
</protein>